<sequence>MGESVFGVGEKEDGFEHLENNHSFLQAINVDDHDFESGVGPKRIRLSPHHFNHFQEGETDSSSGGSSPLGLSLKKTPSFLDLLQRSLFMSKAKDTVFTTTSPPENPTTKSDDSAPPSSSISEKLKASNFPAVFINIGSWQRCTRHEGDLTAKLYYAKRKLVWEVLDGALKSKIEIQWSDIIGIRAILPDNEHGTLEIELNNPPLYYREINPQPRKHTLWQQSSDFTGGQAPIWRRHYVKFPAGILDKHYEKLLQCDERLFALSQKPFPTCESAYFDPTMFRISEMYLNFNNRSRMQYPYPPPTVSPMPNPTIPVMDLPYGNEGGSINPFAPDNNNNNNIVYQDPWYINTAAPQGGSQVYDYDYNHQTYYNNNNEYSKVGALGDIENHLFGESQVLYSDEGTLGANMESMCSLLEPAPLMNYDHQMMMNIPDNNIYSDGNFYTSSAEGTVNWLPQEFVINNDATETAEATLNNALPLDPFMFPGNDNPTSRDYFFN</sequence>
<keyword evidence="4" id="KW-1185">Reference proteome</keyword>
<dbReference type="eggNOG" id="ENOG502RUQM">
    <property type="taxonomic scope" value="Eukaryota"/>
</dbReference>
<protein>
    <recommendedName>
        <fullName evidence="2">TRF2/HOY1 PH-like domain-containing protein</fullName>
    </recommendedName>
</protein>
<proteinExistence type="predicted"/>
<dbReference type="STRING" id="4155.A0A022RAG3"/>
<evidence type="ECO:0000313" key="3">
    <source>
        <dbReference type="EMBL" id="EYU37246.1"/>
    </source>
</evidence>
<dbReference type="PhylomeDB" id="A0A022RAG3"/>
<reference evidence="3 4" key="1">
    <citation type="journal article" date="2013" name="Proc. Natl. Acad. Sci. U.S.A.">
        <title>Fine-scale variation in meiotic recombination in Mimulus inferred from population shotgun sequencing.</title>
        <authorList>
            <person name="Hellsten U."/>
            <person name="Wright K.M."/>
            <person name="Jenkins J."/>
            <person name="Shu S."/>
            <person name="Yuan Y."/>
            <person name="Wessler S.R."/>
            <person name="Schmutz J."/>
            <person name="Willis J.H."/>
            <person name="Rokhsar D.S."/>
        </authorList>
    </citation>
    <scope>NUCLEOTIDE SEQUENCE [LARGE SCALE GENOMIC DNA]</scope>
    <source>
        <strain evidence="4">cv. DUN x IM62</strain>
    </source>
</reference>
<dbReference type="Pfam" id="PF24818">
    <property type="entry name" value="PH_TRF2_HOY1"/>
    <property type="match status" value="1"/>
</dbReference>
<accession>A0A022RAG3</accession>
<feature type="region of interest" description="Disordered" evidence="1">
    <location>
        <begin position="95"/>
        <end position="121"/>
    </location>
</feature>
<dbReference type="PANTHER" id="PTHR33494">
    <property type="entry name" value="OS02G0793800 PROTEIN"/>
    <property type="match status" value="1"/>
</dbReference>
<feature type="compositionally biased region" description="Polar residues" evidence="1">
    <location>
        <begin position="96"/>
        <end position="108"/>
    </location>
</feature>
<organism evidence="3 4">
    <name type="scientific">Erythranthe guttata</name>
    <name type="common">Yellow monkey flower</name>
    <name type="synonym">Mimulus guttatus</name>
    <dbReference type="NCBI Taxonomy" id="4155"/>
    <lineage>
        <taxon>Eukaryota</taxon>
        <taxon>Viridiplantae</taxon>
        <taxon>Streptophyta</taxon>
        <taxon>Embryophyta</taxon>
        <taxon>Tracheophyta</taxon>
        <taxon>Spermatophyta</taxon>
        <taxon>Magnoliopsida</taxon>
        <taxon>eudicotyledons</taxon>
        <taxon>Gunneridae</taxon>
        <taxon>Pentapetalae</taxon>
        <taxon>asterids</taxon>
        <taxon>lamiids</taxon>
        <taxon>Lamiales</taxon>
        <taxon>Phrymaceae</taxon>
        <taxon>Erythranthe</taxon>
    </lineage>
</organism>
<dbReference type="Proteomes" id="UP000030748">
    <property type="component" value="Unassembled WGS sequence"/>
</dbReference>
<dbReference type="KEGG" id="egt:105958161"/>
<feature type="domain" description="TRF2/HOY1 PH-like" evidence="2">
    <location>
        <begin position="128"/>
        <end position="246"/>
    </location>
</feature>
<dbReference type="EMBL" id="KI630555">
    <property type="protein sequence ID" value="EYU37246.1"/>
    <property type="molecule type" value="Genomic_DNA"/>
</dbReference>
<evidence type="ECO:0000259" key="2">
    <source>
        <dbReference type="Pfam" id="PF24818"/>
    </source>
</evidence>
<name>A0A022RAG3_ERYGU</name>
<evidence type="ECO:0000313" key="4">
    <source>
        <dbReference type="Proteomes" id="UP000030748"/>
    </source>
</evidence>
<dbReference type="OrthoDB" id="6159439at2759"/>
<dbReference type="InterPro" id="IPR057939">
    <property type="entry name" value="TRF2_HOY1_PH"/>
</dbReference>
<evidence type="ECO:0000256" key="1">
    <source>
        <dbReference type="SAM" id="MobiDB-lite"/>
    </source>
</evidence>
<dbReference type="AlphaFoldDB" id="A0A022RAG3"/>
<gene>
    <name evidence="3" type="ORF">MIMGU_mgv1a005144mg</name>
</gene>
<dbReference type="PANTHER" id="PTHR33494:SF5">
    <property type="entry name" value="F10A16.6 PROTEIN"/>
    <property type="match status" value="1"/>
</dbReference>